<reference evidence="2" key="1">
    <citation type="submission" date="2006-03" db="EMBL/GenBank/DDBJ databases">
        <title>Complete sequence of Rhodopseudomonas palustris BisB18.</title>
        <authorList>
            <consortium name="US DOE Joint Genome Institute"/>
            <person name="Copeland A."/>
            <person name="Lucas S."/>
            <person name="Lapidus A."/>
            <person name="Barry K."/>
            <person name="Detter J.C."/>
            <person name="Glavina del Rio T."/>
            <person name="Hammon N."/>
            <person name="Israni S."/>
            <person name="Dalin E."/>
            <person name="Tice H."/>
            <person name="Pitluck S."/>
            <person name="Chain P."/>
            <person name="Malfatti S."/>
            <person name="Shin M."/>
            <person name="Vergez L."/>
            <person name="Schmutz J."/>
            <person name="Larimer F."/>
            <person name="Land M."/>
            <person name="Hauser L."/>
            <person name="Pelletier D.A."/>
            <person name="Kyrpides N."/>
            <person name="Anderson I."/>
            <person name="Oda Y."/>
            <person name="Harwood C.S."/>
            <person name="Richardson P."/>
        </authorList>
    </citation>
    <scope>NUCLEOTIDE SEQUENCE [LARGE SCALE GENOMIC DNA]</scope>
    <source>
        <strain evidence="2">BisB18</strain>
    </source>
</reference>
<gene>
    <name evidence="2" type="ordered locus">RPC_2253</name>
</gene>
<accession>Q215X9</accession>
<dbReference type="eggNOG" id="COG5622">
    <property type="taxonomic scope" value="Bacteria"/>
</dbReference>
<dbReference type="KEGG" id="rpc:RPC_2253"/>
<protein>
    <submittedName>
        <fullName evidence="2">AtsE</fullName>
    </submittedName>
</protein>
<feature type="compositionally biased region" description="Low complexity" evidence="1">
    <location>
        <begin position="45"/>
        <end position="56"/>
    </location>
</feature>
<name>Q215X9_RHOPB</name>
<dbReference type="STRING" id="316056.RPC_2253"/>
<dbReference type="RefSeq" id="WP_011472706.1">
    <property type="nucleotide sequence ID" value="NC_007925.1"/>
</dbReference>
<proteinExistence type="predicted"/>
<dbReference type="InterPro" id="IPR041374">
    <property type="entry name" value="BaeRF_family12"/>
</dbReference>
<dbReference type="OrthoDB" id="9812459at2"/>
<evidence type="ECO:0000313" key="2">
    <source>
        <dbReference type="EMBL" id="ABD87807.1"/>
    </source>
</evidence>
<dbReference type="Pfam" id="PF18856">
    <property type="entry name" value="baeRF_family12"/>
    <property type="match status" value="1"/>
</dbReference>
<sequence>MLLPQGTIVAVADGEKFNLFQNTGDEANPALTALPEADIESANKGSGSSHQNSSSNPDESQAAEDGFAGGIADLLNKRVLDGKIADLVIIAAPRTLGELRKSYHKKLADVLRGEISKDLTGHPLHDIEKTIAAA</sequence>
<organism evidence="2">
    <name type="scientific">Rhodopseudomonas palustris (strain BisB18)</name>
    <dbReference type="NCBI Taxonomy" id="316056"/>
    <lineage>
        <taxon>Bacteria</taxon>
        <taxon>Pseudomonadati</taxon>
        <taxon>Pseudomonadota</taxon>
        <taxon>Alphaproteobacteria</taxon>
        <taxon>Hyphomicrobiales</taxon>
        <taxon>Nitrobacteraceae</taxon>
        <taxon>Rhodopseudomonas</taxon>
    </lineage>
</organism>
<dbReference type="EMBL" id="CP000301">
    <property type="protein sequence ID" value="ABD87807.1"/>
    <property type="molecule type" value="Genomic_DNA"/>
</dbReference>
<feature type="region of interest" description="Disordered" evidence="1">
    <location>
        <begin position="36"/>
        <end position="65"/>
    </location>
</feature>
<dbReference type="AlphaFoldDB" id="Q215X9"/>
<evidence type="ECO:0000256" key="1">
    <source>
        <dbReference type="SAM" id="MobiDB-lite"/>
    </source>
</evidence>
<dbReference type="HOGENOM" id="CLU_105864_3_1_5"/>